<dbReference type="PANTHER" id="PTHR10000">
    <property type="entry name" value="PHOSPHOSERINE PHOSPHATASE"/>
    <property type="match status" value="1"/>
</dbReference>
<dbReference type="PROSITE" id="PS01228">
    <property type="entry name" value="COF_1"/>
    <property type="match status" value="1"/>
</dbReference>
<protein>
    <submittedName>
        <fullName evidence="1">HAD family phosphatase</fullName>
    </submittedName>
</protein>
<dbReference type="InterPro" id="IPR006379">
    <property type="entry name" value="HAD-SF_hydro_IIB"/>
</dbReference>
<dbReference type="RefSeq" id="WP_193637569.1">
    <property type="nucleotide sequence ID" value="NZ_JADCSA010000004.1"/>
</dbReference>
<dbReference type="EMBL" id="JADCSA010000004">
    <property type="protein sequence ID" value="MBE7324135.1"/>
    <property type="molecule type" value="Genomic_DNA"/>
</dbReference>
<reference evidence="1 2" key="1">
    <citation type="submission" date="2020-10" db="EMBL/GenBank/DDBJ databases">
        <title>Nocardioides sp. isolated from sludge.</title>
        <authorList>
            <person name="Zhang X."/>
        </authorList>
    </citation>
    <scope>NUCLEOTIDE SEQUENCE [LARGE SCALE GENOMIC DNA]</scope>
    <source>
        <strain evidence="1 2">Y6</strain>
    </source>
</reference>
<accession>A0ABR9RSL1</accession>
<sequence>MGAGAPGPSSLRPGVEPAPGWQPKVVALDIDGTLLAWVDGQELPYETITPAVYDAIHRARDAGAHIVLASGRSPHGMTTIADLLDLPLEGSPEDPTPDYDDRLWVVAANGSVLFRYPPFEVVHEETFDAAPAVRAILEHHPDALVAAEERAIGGYLVNRLFPEGELTGEQVVTPIEEIVGQPVNRVVVRDPESTAEDFMETAAKLGLHGTDYVVGWSAWIDFAPEGISKASGLQHVCDKLGVDPADVLAIGDGRNDLEMLAWAGRGVAMGQAIEEVQVAADAVTATVHDDGVAVELDRWFPRG</sequence>
<evidence type="ECO:0000313" key="2">
    <source>
        <dbReference type="Proteomes" id="UP000756387"/>
    </source>
</evidence>
<dbReference type="Gene3D" id="3.40.50.1000">
    <property type="entry name" value="HAD superfamily/HAD-like"/>
    <property type="match status" value="1"/>
</dbReference>
<proteinExistence type="predicted"/>
<dbReference type="NCBIfam" id="TIGR01484">
    <property type="entry name" value="HAD-SF-IIB"/>
    <property type="match status" value="1"/>
</dbReference>
<dbReference type="Gene3D" id="3.30.1240.10">
    <property type="match status" value="1"/>
</dbReference>
<dbReference type="PANTHER" id="PTHR10000:SF8">
    <property type="entry name" value="HAD SUPERFAMILY HYDROLASE-LIKE, TYPE 3"/>
    <property type="match status" value="1"/>
</dbReference>
<organism evidence="1 2">
    <name type="scientific">Nocardioides malaquae</name>
    <dbReference type="NCBI Taxonomy" id="2773426"/>
    <lineage>
        <taxon>Bacteria</taxon>
        <taxon>Bacillati</taxon>
        <taxon>Actinomycetota</taxon>
        <taxon>Actinomycetes</taxon>
        <taxon>Propionibacteriales</taxon>
        <taxon>Nocardioidaceae</taxon>
        <taxon>Nocardioides</taxon>
    </lineage>
</organism>
<gene>
    <name evidence="1" type="ORF">IEQ44_05680</name>
</gene>
<dbReference type="InterPro" id="IPR036412">
    <property type="entry name" value="HAD-like_sf"/>
</dbReference>
<dbReference type="Proteomes" id="UP000756387">
    <property type="component" value="Unassembled WGS sequence"/>
</dbReference>
<evidence type="ECO:0000313" key="1">
    <source>
        <dbReference type="EMBL" id="MBE7324135.1"/>
    </source>
</evidence>
<dbReference type="PROSITE" id="PS01229">
    <property type="entry name" value="COF_2"/>
    <property type="match status" value="1"/>
</dbReference>
<dbReference type="InterPro" id="IPR023214">
    <property type="entry name" value="HAD_sf"/>
</dbReference>
<dbReference type="SUPFAM" id="SSF56784">
    <property type="entry name" value="HAD-like"/>
    <property type="match status" value="1"/>
</dbReference>
<keyword evidence="2" id="KW-1185">Reference proteome</keyword>
<name>A0ABR9RSL1_9ACTN</name>
<comment type="caution">
    <text evidence="1">The sequence shown here is derived from an EMBL/GenBank/DDBJ whole genome shotgun (WGS) entry which is preliminary data.</text>
</comment>
<dbReference type="Pfam" id="PF08282">
    <property type="entry name" value="Hydrolase_3"/>
    <property type="match status" value="1"/>
</dbReference>